<evidence type="ECO:0000313" key="1">
    <source>
        <dbReference type="EMBL" id="MDV2469357.1"/>
    </source>
</evidence>
<protein>
    <submittedName>
        <fullName evidence="1">Pilus assembly protein PilX</fullName>
    </submittedName>
</protein>
<dbReference type="EMBL" id="JASVDY010000003">
    <property type="protein sequence ID" value="MDV2469357.1"/>
    <property type="molecule type" value="Genomic_DNA"/>
</dbReference>
<gene>
    <name evidence="1" type="ORF">QR674_10200</name>
</gene>
<evidence type="ECO:0000313" key="2">
    <source>
        <dbReference type="Proteomes" id="UP001278188"/>
    </source>
</evidence>
<dbReference type="RefSeq" id="WP_317084027.1">
    <property type="nucleotide sequence ID" value="NZ_JASVDY010000003.1"/>
</dbReference>
<name>A0ABU3WGB2_9GAMM</name>
<comment type="caution">
    <text evidence="1">The sequence shown here is derived from an EMBL/GenBank/DDBJ whole genome shotgun (WGS) entry which is preliminary data.</text>
</comment>
<organism evidence="1 2">
    <name type="scientific">Acinetobacter chinensis</name>
    <dbReference type="NCBI Taxonomy" id="2004650"/>
    <lineage>
        <taxon>Bacteria</taxon>
        <taxon>Pseudomonadati</taxon>
        <taxon>Pseudomonadota</taxon>
        <taxon>Gammaproteobacteria</taxon>
        <taxon>Moraxellales</taxon>
        <taxon>Moraxellaceae</taxon>
        <taxon>Acinetobacter</taxon>
    </lineage>
</organism>
<dbReference type="Proteomes" id="UP001278188">
    <property type="component" value="Unassembled WGS sequence"/>
</dbReference>
<sequence>MRNYQSGATLIIVLVLLVAITIVGTLAIRQSQVGLNIATNSQAQQLMLQNSDAAFFNVEQEDNIIQSLSSSGMFGYIDGAANKDKELVFCYRGVLPNKENPKLKTPFFDISRASIMAWNAPDKSPKNNSLGADGYCSTSTVSENFFTSGRKAVMTQVAVKFSTEAQNDPFYGQILGTDDNTVKLQRSKPVKVFAVSIMPGLTTVESSKIDTCFSSHMNDPTIPDGVSPEGDSEDSVTRCLEKLSVPFQSSVTEYVIAQDFV</sequence>
<accession>A0ABU3WGB2</accession>
<reference evidence="1 2" key="1">
    <citation type="submission" date="2023-06" db="EMBL/GenBank/DDBJ databases">
        <title>Genomic Analysis of Acinetobacter Strains Recovered from South Australian Aquatic Samples provides Insights into the Circulation of Antibiotic Resistance determinants in the Environment.</title>
        <authorList>
            <person name="Tobin L."/>
            <person name="Jarocki V.M."/>
            <person name="Kenyon J."/>
            <person name="Drigo B."/>
            <person name="Donner E."/>
            <person name="Djordjevic S.P."/>
            <person name="Hamidian M."/>
        </authorList>
    </citation>
    <scope>NUCLEOTIDE SEQUENCE [LARGE SCALE GENOMIC DNA]</scope>
    <source>
        <strain evidence="1 2">SAAc652</strain>
    </source>
</reference>
<keyword evidence="2" id="KW-1185">Reference proteome</keyword>
<proteinExistence type="predicted"/>